<keyword evidence="1" id="KW-1133">Transmembrane helix</keyword>
<evidence type="ECO:0000313" key="2">
    <source>
        <dbReference type="EMBL" id="CAE7573849.1"/>
    </source>
</evidence>
<keyword evidence="1" id="KW-0472">Membrane</keyword>
<evidence type="ECO:0000256" key="1">
    <source>
        <dbReference type="SAM" id="Phobius"/>
    </source>
</evidence>
<sequence>MDSGSGDNIDAVDDAGDSAMALAVLDMGQAESQPCCSSAEKLEIEQVASQAEGIQNACPESKNTVEDPISSRFTDKDLMRTNTSLLRGVPLHTTLRHWRRVWRRSPSELTMSQRAEVFEYSRQTEELDMFISHTWQTPGWRKFFSLLIRSGWRCMLTFWAVGTGLAFLLCCLDVLPLFYSSRAAIFQFQSVIPMGCWATLTGLVSGIGGLLLSVYLPIDNSSCFLDVACIPQTDDVLMRQGIYNIGGCLAVSRTLHVLWSPPFFSRLWCMFELSAYRKMNPTGRIVFAPIYIEAFSAQVFIWLHLVGLMMVFFRASYDEGGVGVLAMWVFVAMCLFPLALSLRANSLDRQRMLAALDQFEVREVQCLNDFDRNYIHTAIVSWYGSLDAFSDYVRGPFRQEVQVPLQLPYAYHCVLATPFFATSLDFVVGLLKAGAPIESVLAYTVSVLVGLNLLWTPAALALLVFACEHLPEHSFKGSRYLQTLAISLAMWLLYVIGLTCSVGSYVLFSSFWPVLVWTAGALLFASVVWRFCWW</sequence>
<dbReference type="Proteomes" id="UP000604046">
    <property type="component" value="Unassembled WGS sequence"/>
</dbReference>
<dbReference type="AlphaFoldDB" id="A0A812UJW4"/>
<feature type="transmembrane region" description="Helical" evidence="1">
    <location>
        <begin position="409"/>
        <end position="428"/>
    </location>
</feature>
<reference evidence="2" key="1">
    <citation type="submission" date="2021-02" db="EMBL/GenBank/DDBJ databases">
        <authorList>
            <person name="Dougan E. K."/>
            <person name="Rhodes N."/>
            <person name="Thang M."/>
            <person name="Chan C."/>
        </authorList>
    </citation>
    <scope>NUCLEOTIDE SEQUENCE</scope>
</reference>
<dbReference type="EMBL" id="CAJNDS010002723">
    <property type="protein sequence ID" value="CAE7573849.1"/>
    <property type="molecule type" value="Genomic_DNA"/>
</dbReference>
<feature type="transmembrane region" description="Helical" evidence="1">
    <location>
        <begin position="488"/>
        <end position="508"/>
    </location>
</feature>
<proteinExistence type="predicted"/>
<name>A0A812UJW4_9DINO</name>
<organism evidence="2 3">
    <name type="scientific">Symbiodinium natans</name>
    <dbReference type="NCBI Taxonomy" id="878477"/>
    <lineage>
        <taxon>Eukaryota</taxon>
        <taxon>Sar</taxon>
        <taxon>Alveolata</taxon>
        <taxon>Dinophyceae</taxon>
        <taxon>Suessiales</taxon>
        <taxon>Symbiodiniaceae</taxon>
        <taxon>Symbiodinium</taxon>
    </lineage>
</organism>
<feature type="transmembrane region" description="Helical" evidence="1">
    <location>
        <begin position="440"/>
        <end position="467"/>
    </location>
</feature>
<feature type="transmembrane region" description="Helical" evidence="1">
    <location>
        <begin position="325"/>
        <end position="342"/>
    </location>
</feature>
<gene>
    <name evidence="2" type="primary">HERC1</name>
    <name evidence="2" type="ORF">SNAT2548_LOCUS32730</name>
</gene>
<feature type="transmembrane region" description="Helical" evidence="1">
    <location>
        <begin position="191"/>
        <end position="216"/>
    </location>
</feature>
<protein>
    <submittedName>
        <fullName evidence="2">HERC1 protein</fullName>
    </submittedName>
</protein>
<comment type="caution">
    <text evidence="2">The sequence shown here is derived from an EMBL/GenBank/DDBJ whole genome shotgun (WGS) entry which is preliminary data.</text>
</comment>
<keyword evidence="3" id="KW-1185">Reference proteome</keyword>
<dbReference type="OrthoDB" id="417708at2759"/>
<evidence type="ECO:0000313" key="3">
    <source>
        <dbReference type="Proteomes" id="UP000604046"/>
    </source>
</evidence>
<feature type="transmembrane region" description="Helical" evidence="1">
    <location>
        <begin position="156"/>
        <end position="179"/>
    </location>
</feature>
<accession>A0A812UJW4</accession>
<keyword evidence="1" id="KW-0812">Transmembrane</keyword>
<feature type="transmembrane region" description="Helical" evidence="1">
    <location>
        <begin position="514"/>
        <end position="533"/>
    </location>
</feature>
<feature type="transmembrane region" description="Helical" evidence="1">
    <location>
        <begin position="285"/>
        <end position="313"/>
    </location>
</feature>